<evidence type="ECO:0000313" key="3">
    <source>
        <dbReference type="Proteomes" id="UP000256970"/>
    </source>
</evidence>
<evidence type="ECO:0000313" key="2">
    <source>
        <dbReference type="EMBL" id="SZX60765.1"/>
    </source>
</evidence>
<name>A0A383V584_TETOB</name>
<reference evidence="2 3" key="1">
    <citation type="submission" date="2016-10" db="EMBL/GenBank/DDBJ databases">
        <authorList>
            <person name="Cai Z."/>
        </authorList>
    </citation>
    <scope>NUCLEOTIDE SEQUENCE [LARGE SCALE GENOMIC DNA]</scope>
</reference>
<feature type="region of interest" description="Disordered" evidence="1">
    <location>
        <begin position="1"/>
        <end position="148"/>
    </location>
</feature>
<feature type="compositionally biased region" description="Basic residues" evidence="1">
    <location>
        <begin position="99"/>
        <end position="113"/>
    </location>
</feature>
<evidence type="ECO:0000256" key="1">
    <source>
        <dbReference type="SAM" id="MobiDB-lite"/>
    </source>
</evidence>
<accession>A0A383V584</accession>
<feature type="compositionally biased region" description="Acidic residues" evidence="1">
    <location>
        <begin position="29"/>
        <end position="92"/>
    </location>
</feature>
<feature type="region of interest" description="Disordered" evidence="1">
    <location>
        <begin position="213"/>
        <end position="245"/>
    </location>
</feature>
<feature type="compositionally biased region" description="Gly residues" evidence="1">
    <location>
        <begin position="232"/>
        <end position="245"/>
    </location>
</feature>
<gene>
    <name evidence="2" type="ORF">BQ4739_LOCUS1289</name>
</gene>
<feature type="compositionally biased region" description="Basic residues" evidence="1">
    <location>
        <begin position="217"/>
        <end position="231"/>
    </location>
</feature>
<dbReference type="Proteomes" id="UP000256970">
    <property type="component" value="Unassembled WGS sequence"/>
</dbReference>
<feature type="compositionally biased region" description="Basic and acidic residues" evidence="1">
    <location>
        <begin position="9"/>
        <end position="19"/>
    </location>
</feature>
<dbReference type="STRING" id="3088.A0A383V584"/>
<proteinExistence type="predicted"/>
<sequence>MSRSALSQENHRSTRRGDGDEPEASSASEEAEDEGEDALSDEVEEDEEDNDTSSDDDSDDDADDQEDEEQEDEEGEEAEDDEDEEERSDDADAAAGGGSRHRRRKRQRRAQRQRRGELEIVKLPRRTNKAAVQERERLDGGEALPNTKPMMELQAGSNVWYQAYVLKESLNEAKVRFPDPDGGRGDLLRTWVNKASSRIWRGSYAHGDWQFLGKGAWKPRQKPKRSARGSGRRGNGAAVGGGGGS</sequence>
<feature type="non-terminal residue" evidence="2">
    <location>
        <position position="245"/>
    </location>
</feature>
<protein>
    <submittedName>
        <fullName evidence="2">Uncharacterized protein</fullName>
    </submittedName>
</protein>
<organism evidence="2 3">
    <name type="scientific">Tetradesmus obliquus</name>
    <name type="common">Green alga</name>
    <name type="synonym">Acutodesmus obliquus</name>
    <dbReference type="NCBI Taxonomy" id="3088"/>
    <lineage>
        <taxon>Eukaryota</taxon>
        <taxon>Viridiplantae</taxon>
        <taxon>Chlorophyta</taxon>
        <taxon>core chlorophytes</taxon>
        <taxon>Chlorophyceae</taxon>
        <taxon>CS clade</taxon>
        <taxon>Sphaeropleales</taxon>
        <taxon>Scenedesmaceae</taxon>
        <taxon>Tetradesmus</taxon>
    </lineage>
</organism>
<dbReference type="AlphaFoldDB" id="A0A383V584"/>
<keyword evidence="3" id="KW-1185">Reference proteome</keyword>
<dbReference type="EMBL" id="FNXT01000098">
    <property type="protein sequence ID" value="SZX60765.1"/>
    <property type="molecule type" value="Genomic_DNA"/>
</dbReference>